<sequence length="164" mass="18107">MSNFIRDLAIAKFPRFGIVYYIQVANTEDPEIHGSNVRVPLKFWDGKATPPVYLVDKVVKMPIWKWGDFMDVLEAEMYAEHHTICAVELVKRRDGDEYGHLEVQLDKQATLDSNLLDAPTTSPSGPLKPAAASEKDWSSCVSSERGQPEPAAAPPPAVAGEPCL</sequence>
<feature type="region of interest" description="Disordered" evidence="1">
    <location>
        <begin position="114"/>
        <end position="164"/>
    </location>
</feature>
<organism evidence="2">
    <name type="scientific">marine sediment metagenome</name>
    <dbReference type="NCBI Taxonomy" id="412755"/>
    <lineage>
        <taxon>unclassified sequences</taxon>
        <taxon>metagenomes</taxon>
        <taxon>ecological metagenomes</taxon>
    </lineage>
</organism>
<evidence type="ECO:0000256" key="1">
    <source>
        <dbReference type="SAM" id="MobiDB-lite"/>
    </source>
</evidence>
<gene>
    <name evidence="2" type="ORF">S01H4_47708</name>
</gene>
<dbReference type="AlphaFoldDB" id="X1DYF1"/>
<name>X1DYF1_9ZZZZ</name>
<protein>
    <submittedName>
        <fullName evidence="2">Uncharacterized protein</fullName>
    </submittedName>
</protein>
<dbReference type="EMBL" id="BART01026814">
    <property type="protein sequence ID" value="GAH01423.1"/>
    <property type="molecule type" value="Genomic_DNA"/>
</dbReference>
<proteinExistence type="predicted"/>
<feature type="non-terminal residue" evidence="2">
    <location>
        <position position="164"/>
    </location>
</feature>
<reference evidence="2" key="1">
    <citation type="journal article" date="2014" name="Front. Microbiol.">
        <title>High frequency of phylogenetically diverse reductive dehalogenase-homologous genes in deep subseafloor sedimentary metagenomes.</title>
        <authorList>
            <person name="Kawai M."/>
            <person name="Futagami T."/>
            <person name="Toyoda A."/>
            <person name="Takaki Y."/>
            <person name="Nishi S."/>
            <person name="Hori S."/>
            <person name="Arai W."/>
            <person name="Tsubouchi T."/>
            <person name="Morono Y."/>
            <person name="Uchiyama I."/>
            <person name="Ito T."/>
            <person name="Fujiyama A."/>
            <person name="Inagaki F."/>
            <person name="Takami H."/>
        </authorList>
    </citation>
    <scope>NUCLEOTIDE SEQUENCE</scope>
    <source>
        <strain evidence="2">Expedition CK06-06</strain>
    </source>
</reference>
<accession>X1DYF1</accession>
<evidence type="ECO:0000313" key="2">
    <source>
        <dbReference type="EMBL" id="GAH01423.1"/>
    </source>
</evidence>
<comment type="caution">
    <text evidence="2">The sequence shown here is derived from an EMBL/GenBank/DDBJ whole genome shotgun (WGS) entry which is preliminary data.</text>
</comment>